<keyword evidence="7" id="KW-1185">Reference proteome</keyword>
<comment type="caution">
    <text evidence="6">The sequence shown here is derived from an EMBL/GenBank/DDBJ whole genome shotgun (WGS) entry which is preliminary data.</text>
</comment>
<dbReference type="HAMAP" id="MF_00167">
    <property type="entry name" value="CsrA"/>
    <property type="match status" value="1"/>
</dbReference>
<dbReference type="Pfam" id="PF02599">
    <property type="entry name" value="CsrA"/>
    <property type="match status" value="1"/>
</dbReference>
<comment type="subunit">
    <text evidence="5">Homodimer; the beta-strands of each monomer intercalate to form a hydrophobic core, while the alpha-helices form wings that extend away from the core.</text>
</comment>
<evidence type="ECO:0000256" key="3">
    <source>
        <dbReference type="ARBA" id="ARBA00022884"/>
    </source>
</evidence>
<evidence type="ECO:0000256" key="2">
    <source>
        <dbReference type="ARBA" id="ARBA00022845"/>
    </source>
</evidence>
<dbReference type="Proteomes" id="UP001211689">
    <property type="component" value="Unassembled WGS sequence"/>
</dbReference>
<dbReference type="SUPFAM" id="SSF117130">
    <property type="entry name" value="CsrA-like"/>
    <property type="match status" value="1"/>
</dbReference>
<keyword evidence="5" id="KW-0678">Repressor</keyword>
<evidence type="ECO:0000256" key="4">
    <source>
        <dbReference type="ARBA" id="ARBA00023159"/>
    </source>
</evidence>
<dbReference type="InterPro" id="IPR003751">
    <property type="entry name" value="CsrA"/>
</dbReference>
<evidence type="ECO:0000256" key="1">
    <source>
        <dbReference type="ARBA" id="ARBA00022490"/>
    </source>
</evidence>
<dbReference type="PANTHER" id="PTHR34984">
    <property type="entry name" value="CARBON STORAGE REGULATOR"/>
    <property type="match status" value="1"/>
</dbReference>
<dbReference type="NCBIfam" id="TIGR00202">
    <property type="entry name" value="csrA"/>
    <property type="match status" value="1"/>
</dbReference>
<organism evidence="6 7">
    <name type="scientific">Metapseudomonas resinovorans</name>
    <name type="common">Pseudomonas resinovorans</name>
    <dbReference type="NCBI Taxonomy" id="53412"/>
    <lineage>
        <taxon>Bacteria</taxon>
        <taxon>Pseudomonadati</taxon>
        <taxon>Pseudomonadota</taxon>
        <taxon>Gammaproteobacteria</taxon>
        <taxon>Pseudomonadales</taxon>
        <taxon>Pseudomonadaceae</taxon>
        <taxon>Metapseudomonas</taxon>
    </lineage>
</organism>
<sequence>MLILSREVGETINIGHEISVTIHKIEGNQVRISVKAPKETPVHRKEIYKRIQAEKKASD</sequence>
<proteinExistence type="inferred from homology"/>
<dbReference type="EMBL" id="JANEWF010000035">
    <property type="protein sequence ID" value="MDA8485882.1"/>
    <property type="molecule type" value="Genomic_DNA"/>
</dbReference>
<keyword evidence="4 5" id="KW-0010">Activator</keyword>
<keyword evidence="2 5" id="KW-0810">Translation regulation</keyword>
<evidence type="ECO:0000313" key="7">
    <source>
        <dbReference type="Proteomes" id="UP001211689"/>
    </source>
</evidence>
<dbReference type="RefSeq" id="WP_271472039.1">
    <property type="nucleotide sequence ID" value="NZ_JANEWF010000035.1"/>
</dbReference>
<evidence type="ECO:0000256" key="5">
    <source>
        <dbReference type="HAMAP-Rule" id="MF_00167"/>
    </source>
</evidence>
<evidence type="ECO:0000313" key="6">
    <source>
        <dbReference type="EMBL" id="MDA8485882.1"/>
    </source>
</evidence>
<dbReference type="PANTHER" id="PTHR34984:SF1">
    <property type="entry name" value="CARBON STORAGE REGULATOR"/>
    <property type="match status" value="1"/>
</dbReference>
<keyword evidence="1 5" id="KW-0963">Cytoplasm</keyword>
<accession>A0ABT4YBA1</accession>
<keyword evidence="3 5" id="KW-0694">RNA-binding</keyword>
<comment type="function">
    <text evidence="5">A key translational regulator that binds mRNA to regulate translation initiation and/or mRNA stability. Mediates global changes in gene expression, shifting from rapid growth to stress survival by linking envelope stress, the stringent response and the catabolite repression systems. Usually binds in the 5'-UTR; binding at or near the Shine-Dalgarno sequence prevents ribosome-binding, repressing translation, binding elsewhere in the 5'-UTR can activate translation and/or stabilize the mRNA. Its function is antagonized by small RNA(s).</text>
</comment>
<dbReference type="Gene3D" id="2.60.40.4380">
    <property type="entry name" value="Translational regulator CsrA"/>
    <property type="match status" value="1"/>
</dbReference>
<reference evidence="6 7" key="1">
    <citation type="submission" date="2022-07" db="EMBL/GenBank/DDBJ databases">
        <title>Genome Analysis of Selected Gammaproteobacteria from Nigerian Food snails.</title>
        <authorList>
            <person name="Okafor A.C."/>
        </authorList>
    </citation>
    <scope>NUCLEOTIDE SEQUENCE [LARGE SCALE GENOMIC DNA]</scope>
    <source>
        <strain evidence="6 7">Awg 2</strain>
    </source>
</reference>
<comment type="subcellular location">
    <subcellularLocation>
        <location evidence="5">Cytoplasm</location>
    </subcellularLocation>
</comment>
<name>A0ABT4YBA1_METRE</name>
<dbReference type="InterPro" id="IPR036107">
    <property type="entry name" value="CsrA_sf"/>
</dbReference>
<comment type="similarity">
    <text evidence="5">Belongs to the CsrA/RsmA family.</text>
</comment>
<protein>
    <recommendedName>
        <fullName evidence="5">Translational regulator CsrA</fullName>
    </recommendedName>
    <alternativeName>
        <fullName evidence="5">Carbon storage regulator</fullName>
    </alternativeName>
</protein>
<dbReference type="NCBIfam" id="NF002469">
    <property type="entry name" value="PRK01712.1"/>
    <property type="match status" value="1"/>
</dbReference>
<gene>
    <name evidence="5 6" type="primary">csrA</name>
    <name evidence="6" type="ORF">NNO07_22675</name>
</gene>